<feature type="transmembrane region" description="Helical" evidence="2">
    <location>
        <begin position="95"/>
        <end position="112"/>
    </location>
</feature>
<dbReference type="EMBL" id="MU858114">
    <property type="protein sequence ID" value="KAK4213159.1"/>
    <property type="molecule type" value="Genomic_DNA"/>
</dbReference>
<feature type="region of interest" description="Disordered" evidence="1">
    <location>
        <begin position="261"/>
        <end position="287"/>
    </location>
</feature>
<evidence type="ECO:0000313" key="4">
    <source>
        <dbReference type="Proteomes" id="UP001301769"/>
    </source>
</evidence>
<name>A0AAN7B7I1_9PEZI</name>
<protein>
    <submittedName>
        <fullName evidence="3">Uncharacterized protein</fullName>
    </submittedName>
</protein>
<feature type="compositionally biased region" description="Acidic residues" evidence="1">
    <location>
        <begin position="265"/>
        <end position="275"/>
    </location>
</feature>
<proteinExistence type="predicted"/>
<keyword evidence="2" id="KW-0472">Membrane</keyword>
<keyword evidence="4" id="KW-1185">Reference proteome</keyword>
<evidence type="ECO:0000256" key="2">
    <source>
        <dbReference type="SAM" id="Phobius"/>
    </source>
</evidence>
<evidence type="ECO:0000313" key="3">
    <source>
        <dbReference type="EMBL" id="KAK4213159.1"/>
    </source>
</evidence>
<feature type="transmembrane region" description="Helical" evidence="2">
    <location>
        <begin position="63"/>
        <end position="83"/>
    </location>
</feature>
<comment type="caution">
    <text evidence="3">The sequence shown here is derived from an EMBL/GenBank/DDBJ whole genome shotgun (WGS) entry which is preliminary data.</text>
</comment>
<reference evidence="3" key="2">
    <citation type="submission" date="2023-05" db="EMBL/GenBank/DDBJ databases">
        <authorList>
            <consortium name="Lawrence Berkeley National Laboratory"/>
            <person name="Steindorff A."/>
            <person name="Hensen N."/>
            <person name="Bonometti L."/>
            <person name="Westerberg I."/>
            <person name="Brannstrom I.O."/>
            <person name="Guillou S."/>
            <person name="Cros-Aarteil S."/>
            <person name="Calhoun S."/>
            <person name="Haridas S."/>
            <person name="Kuo A."/>
            <person name="Mondo S."/>
            <person name="Pangilinan J."/>
            <person name="Riley R."/>
            <person name="Labutti K."/>
            <person name="Andreopoulos B."/>
            <person name="Lipzen A."/>
            <person name="Chen C."/>
            <person name="Yanf M."/>
            <person name="Daum C."/>
            <person name="Ng V."/>
            <person name="Clum A."/>
            <person name="Ohm R."/>
            <person name="Martin F."/>
            <person name="Silar P."/>
            <person name="Natvig D."/>
            <person name="Lalanne C."/>
            <person name="Gautier V."/>
            <person name="Ament-Velasquez S.L."/>
            <person name="Kruys A."/>
            <person name="Hutchinson M.I."/>
            <person name="Powell A.J."/>
            <person name="Barry K."/>
            <person name="Miller A.N."/>
            <person name="Grigoriev I.V."/>
            <person name="Debuchy R."/>
            <person name="Gladieux P."/>
            <person name="Thoren M.H."/>
            <person name="Johannesson H."/>
        </authorList>
    </citation>
    <scope>NUCLEOTIDE SEQUENCE</scope>
    <source>
        <strain evidence="3">PSN293</strain>
    </source>
</reference>
<feature type="transmembrane region" description="Helical" evidence="2">
    <location>
        <begin position="234"/>
        <end position="255"/>
    </location>
</feature>
<keyword evidence="2" id="KW-1133">Transmembrane helix</keyword>
<sequence length="287" mass="31988">LFSSLVFLLTLPYHRFFTYNTLLPAREIAKHASSGGVDNPCSPDREHLYAIILSWRSRKKDELSFAALAATVLTAIVTASFSWGNVEASVWVGPAFWYASLSTSICGIFLSAQQGSVLSLMGDLPTPTAEESGGSKKKKRVWERVSARLMRRHLAQIVYEVPPAQSQSGEEQQHGRGAESTGSYWKISWRSIFTWQCPMMFIAYSTLFYIVGLSVVVLTPLIKEDWGENSYVAVAYAASTGLAWGLFAFCSLGGYTEISLHQREEDEEDDEEDEDRERRPDDGSDGK</sequence>
<organism evidence="3 4">
    <name type="scientific">Rhypophila decipiens</name>
    <dbReference type="NCBI Taxonomy" id="261697"/>
    <lineage>
        <taxon>Eukaryota</taxon>
        <taxon>Fungi</taxon>
        <taxon>Dikarya</taxon>
        <taxon>Ascomycota</taxon>
        <taxon>Pezizomycotina</taxon>
        <taxon>Sordariomycetes</taxon>
        <taxon>Sordariomycetidae</taxon>
        <taxon>Sordariales</taxon>
        <taxon>Naviculisporaceae</taxon>
        <taxon>Rhypophila</taxon>
    </lineage>
</organism>
<keyword evidence="2" id="KW-0812">Transmembrane</keyword>
<feature type="transmembrane region" description="Helical" evidence="2">
    <location>
        <begin position="201"/>
        <end position="222"/>
    </location>
</feature>
<dbReference type="Proteomes" id="UP001301769">
    <property type="component" value="Unassembled WGS sequence"/>
</dbReference>
<evidence type="ECO:0000256" key="1">
    <source>
        <dbReference type="SAM" id="MobiDB-lite"/>
    </source>
</evidence>
<feature type="non-terminal residue" evidence="3">
    <location>
        <position position="287"/>
    </location>
</feature>
<dbReference type="AlphaFoldDB" id="A0AAN7B7I1"/>
<gene>
    <name evidence="3" type="ORF">QBC37DRAFT_259471</name>
</gene>
<reference evidence="3" key="1">
    <citation type="journal article" date="2023" name="Mol. Phylogenet. Evol.">
        <title>Genome-scale phylogeny and comparative genomics of the fungal order Sordariales.</title>
        <authorList>
            <person name="Hensen N."/>
            <person name="Bonometti L."/>
            <person name="Westerberg I."/>
            <person name="Brannstrom I.O."/>
            <person name="Guillou S."/>
            <person name="Cros-Aarteil S."/>
            <person name="Calhoun S."/>
            <person name="Haridas S."/>
            <person name="Kuo A."/>
            <person name="Mondo S."/>
            <person name="Pangilinan J."/>
            <person name="Riley R."/>
            <person name="LaButti K."/>
            <person name="Andreopoulos B."/>
            <person name="Lipzen A."/>
            <person name="Chen C."/>
            <person name="Yan M."/>
            <person name="Daum C."/>
            <person name="Ng V."/>
            <person name="Clum A."/>
            <person name="Steindorff A."/>
            <person name="Ohm R.A."/>
            <person name="Martin F."/>
            <person name="Silar P."/>
            <person name="Natvig D.O."/>
            <person name="Lalanne C."/>
            <person name="Gautier V."/>
            <person name="Ament-Velasquez S.L."/>
            <person name="Kruys A."/>
            <person name="Hutchinson M.I."/>
            <person name="Powell A.J."/>
            <person name="Barry K."/>
            <person name="Miller A.N."/>
            <person name="Grigoriev I.V."/>
            <person name="Debuchy R."/>
            <person name="Gladieux P."/>
            <person name="Hiltunen Thoren M."/>
            <person name="Johannesson H."/>
        </authorList>
    </citation>
    <scope>NUCLEOTIDE SEQUENCE</scope>
    <source>
        <strain evidence="3">PSN293</strain>
    </source>
</reference>
<feature type="non-terminal residue" evidence="3">
    <location>
        <position position="1"/>
    </location>
</feature>
<feature type="compositionally biased region" description="Basic and acidic residues" evidence="1">
    <location>
        <begin position="276"/>
        <end position="287"/>
    </location>
</feature>
<accession>A0AAN7B7I1</accession>